<dbReference type="GO" id="GO:0000976">
    <property type="term" value="F:transcription cis-regulatory region binding"/>
    <property type="evidence" value="ECO:0007669"/>
    <property type="project" value="TreeGrafter"/>
</dbReference>
<dbReference type="OrthoDB" id="9796019at2"/>
<protein>
    <submittedName>
        <fullName evidence="4">TetR/AcrR family transcriptional regulator</fullName>
    </submittedName>
</protein>
<dbReference type="PANTHER" id="PTHR30055:SF149">
    <property type="entry name" value="TETR-FAMILY TRANSCRIPTIONAL REGULATOR"/>
    <property type="match status" value="1"/>
</dbReference>
<evidence type="ECO:0000313" key="5">
    <source>
        <dbReference type="Proteomes" id="UP000320216"/>
    </source>
</evidence>
<dbReference type="EMBL" id="CP042305">
    <property type="protein sequence ID" value="QDZ15052.1"/>
    <property type="molecule type" value="Genomic_DNA"/>
</dbReference>
<dbReference type="PROSITE" id="PS50977">
    <property type="entry name" value="HTH_TETR_2"/>
    <property type="match status" value="1"/>
</dbReference>
<reference evidence="4 5" key="1">
    <citation type="submission" date="2019-07" db="EMBL/GenBank/DDBJ databases">
        <title>Full genome sequence of Humibacter sp. WJ7-1.</title>
        <authorList>
            <person name="Im W.-T."/>
        </authorList>
    </citation>
    <scope>NUCLEOTIDE SEQUENCE [LARGE SCALE GENOMIC DNA]</scope>
    <source>
        <strain evidence="4 5">WJ7-1</strain>
    </source>
</reference>
<name>A0A5B8M611_9MICO</name>
<dbReference type="Proteomes" id="UP000320216">
    <property type="component" value="Chromosome"/>
</dbReference>
<dbReference type="InterPro" id="IPR009057">
    <property type="entry name" value="Homeodomain-like_sf"/>
</dbReference>
<accession>A0A5B8M611</accession>
<keyword evidence="1 2" id="KW-0238">DNA-binding</keyword>
<sequence>MSADTPPRSRMSSERIAELFGCVHDLLLEVGYDRLTLDAVAARARTSKATLYRLWGSKSGLVMAALTTGSAKHQPLFGEAPARSLDEAFEHFACSDAISDRDVRMGFMLLNTAAADPEFGATLRAHIITPVVEEIVAVFEAAAERGEIEHEPALFRRLASLMITDLAFASLISGTSQGATSRRELFRTIVRPALGLAG</sequence>
<dbReference type="InterPro" id="IPR036271">
    <property type="entry name" value="Tet_transcr_reg_TetR-rel_C_sf"/>
</dbReference>
<dbReference type="Gene3D" id="1.10.10.60">
    <property type="entry name" value="Homeodomain-like"/>
    <property type="match status" value="1"/>
</dbReference>
<keyword evidence="5" id="KW-1185">Reference proteome</keyword>
<dbReference type="Pfam" id="PF00440">
    <property type="entry name" value="TetR_N"/>
    <property type="match status" value="1"/>
</dbReference>
<dbReference type="AlphaFoldDB" id="A0A5B8M611"/>
<dbReference type="RefSeq" id="WP_146320533.1">
    <property type="nucleotide sequence ID" value="NZ_CP042305.1"/>
</dbReference>
<evidence type="ECO:0000256" key="2">
    <source>
        <dbReference type="PROSITE-ProRule" id="PRU00335"/>
    </source>
</evidence>
<feature type="DNA-binding region" description="H-T-H motif" evidence="2">
    <location>
        <begin position="36"/>
        <end position="55"/>
    </location>
</feature>
<dbReference type="InterPro" id="IPR001647">
    <property type="entry name" value="HTH_TetR"/>
</dbReference>
<dbReference type="GO" id="GO:0003700">
    <property type="term" value="F:DNA-binding transcription factor activity"/>
    <property type="evidence" value="ECO:0007669"/>
    <property type="project" value="TreeGrafter"/>
</dbReference>
<evidence type="ECO:0000256" key="1">
    <source>
        <dbReference type="ARBA" id="ARBA00023125"/>
    </source>
</evidence>
<organism evidence="4 5">
    <name type="scientific">Humibacter ginsenosidimutans</name>
    <dbReference type="NCBI Taxonomy" id="2599293"/>
    <lineage>
        <taxon>Bacteria</taxon>
        <taxon>Bacillati</taxon>
        <taxon>Actinomycetota</taxon>
        <taxon>Actinomycetes</taxon>
        <taxon>Micrococcales</taxon>
        <taxon>Microbacteriaceae</taxon>
        <taxon>Humibacter</taxon>
    </lineage>
</organism>
<evidence type="ECO:0000259" key="3">
    <source>
        <dbReference type="PROSITE" id="PS50977"/>
    </source>
</evidence>
<feature type="domain" description="HTH tetR-type" evidence="3">
    <location>
        <begin position="13"/>
        <end position="73"/>
    </location>
</feature>
<gene>
    <name evidence="4" type="ORF">FPZ11_09960</name>
</gene>
<dbReference type="PANTHER" id="PTHR30055">
    <property type="entry name" value="HTH-TYPE TRANSCRIPTIONAL REGULATOR RUTR"/>
    <property type="match status" value="1"/>
</dbReference>
<dbReference type="SUPFAM" id="SSF46689">
    <property type="entry name" value="Homeodomain-like"/>
    <property type="match status" value="1"/>
</dbReference>
<dbReference type="SUPFAM" id="SSF48498">
    <property type="entry name" value="Tetracyclin repressor-like, C-terminal domain"/>
    <property type="match status" value="1"/>
</dbReference>
<evidence type="ECO:0000313" key="4">
    <source>
        <dbReference type="EMBL" id="QDZ15052.1"/>
    </source>
</evidence>
<dbReference type="Gene3D" id="1.10.357.10">
    <property type="entry name" value="Tetracycline Repressor, domain 2"/>
    <property type="match status" value="1"/>
</dbReference>
<dbReference type="InterPro" id="IPR050109">
    <property type="entry name" value="HTH-type_TetR-like_transc_reg"/>
</dbReference>
<proteinExistence type="predicted"/>
<dbReference type="KEGG" id="huw:FPZ11_09960"/>